<keyword evidence="2" id="KW-1185">Reference proteome</keyword>
<organism evidence="1 2">
    <name type="scientific">Fodinibius salsisoli</name>
    <dbReference type="NCBI Taxonomy" id="2820877"/>
    <lineage>
        <taxon>Bacteria</taxon>
        <taxon>Pseudomonadati</taxon>
        <taxon>Balneolota</taxon>
        <taxon>Balneolia</taxon>
        <taxon>Balneolales</taxon>
        <taxon>Balneolaceae</taxon>
        <taxon>Fodinibius</taxon>
    </lineage>
</organism>
<dbReference type="Proteomes" id="UP001207918">
    <property type="component" value="Unassembled WGS sequence"/>
</dbReference>
<dbReference type="PANTHER" id="PTHR36439:SF1">
    <property type="entry name" value="DUF1697 DOMAIN-CONTAINING PROTEIN"/>
    <property type="match status" value="1"/>
</dbReference>
<evidence type="ECO:0000313" key="1">
    <source>
        <dbReference type="EMBL" id="MCW9705579.1"/>
    </source>
</evidence>
<dbReference type="RefSeq" id="WP_265764243.1">
    <property type="nucleotide sequence ID" value="NZ_JAGGJA010000001.1"/>
</dbReference>
<protein>
    <submittedName>
        <fullName evidence="1">DUF1697 domain-containing protein</fullName>
    </submittedName>
</protein>
<sequence>MPKYIALLRGINVGGHRKVKMKALRALFGSMGFKNVATYIQSGNVVFDAPKTEVNRLSNTIKQQIEDQFGYDVPVIVRTAANLEKVLKNMPFEKQEGWKRYITFLSEEPDESHKQKLEAQSSNIEIFKLGNKVVYAQVDKQTSAKPKFSSNFIQQQLNIPATNRNLRTINKILDLAFADS</sequence>
<dbReference type="Gene3D" id="3.30.70.1280">
    <property type="entry name" value="SP0830-like domains"/>
    <property type="match status" value="1"/>
</dbReference>
<reference evidence="1 2" key="1">
    <citation type="submission" date="2021-03" db="EMBL/GenBank/DDBJ databases">
        <title>Aliifodinibius sp. nov., a new bacterium isolated from saline soil.</title>
        <authorList>
            <person name="Galisteo C."/>
            <person name="De La Haba R."/>
            <person name="Sanchez-Porro C."/>
            <person name="Ventosa A."/>
        </authorList>
    </citation>
    <scope>NUCLEOTIDE SEQUENCE [LARGE SCALE GENOMIC DNA]</scope>
    <source>
        <strain evidence="1 2">1BSP15-2V2</strain>
    </source>
</reference>
<evidence type="ECO:0000313" key="2">
    <source>
        <dbReference type="Proteomes" id="UP001207918"/>
    </source>
</evidence>
<dbReference type="PIRSF" id="PIRSF008502">
    <property type="entry name" value="UCP008502"/>
    <property type="match status" value="1"/>
</dbReference>
<dbReference type="EMBL" id="JAGGJA010000001">
    <property type="protein sequence ID" value="MCW9705579.1"/>
    <property type="molecule type" value="Genomic_DNA"/>
</dbReference>
<comment type="caution">
    <text evidence="1">The sequence shown here is derived from an EMBL/GenBank/DDBJ whole genome shotgun (WGS) entry which is preliminary data.</text>
</comment>
<accession>A0ABT3PK69</accession>
<dbReference type="InterPro" id="IPR012545">
    <property type="entry name" value="DUF1697"/>
</dbReference>
<dbReference type="SUPFAM" id="SSF160379">
    <property type="entry name" value="SP0830-like"/>
    <property type="match status" value="1"/>
</dbReference>
<dbReference type="Pfam" id="PF08002">
    <property type="entry name" value="DUF1697"/>
    <property type="match status" value="1"/>
</dbReference>
<gene>
    <name evidence="1" type="ORF">J6I44_01870</name>
</gene>
<proteinExistence type="predicted"/>
<dbReference type="PANTHER" id="PTHR36439">
    <property type="entry name" value="BLL4334 PROTEIN"/>
    <property type="match status" value="1"/>
</dbReference>
<name>A0ABT3PK69_9BACT</name>